<dbReference type="AlphaFoldDB" id="W6S2R1"/>
<gene>
    <name evidence="1" type="ORF">LPU83_pLPU83c_0124</name>
</gene>
<keyword evidence="1" id="KW-0614">Plasmid</keyword>
<reference evidence="1" key="1">
    <citation type="submission" date="2013-11" db="EMBL/GenBank/DDBJ databases">
        <title>Draft genome sequence of the broad-host-range Rhizobium sp. LPU83 strain, a member of the low-genetic diversity Oregon-like Rhizobium sp. group.</title>
        <authorList>
            <person name="Wibberg D."/>
            <person name="Puehler A."/>
            <person name="Schlueter A."/>
        </authorList>
    </citation>
    <scope>NUCLEOTIDE SEQUENCE [LARGE SCALE GENOMIC DNA]</scope>
    <source>
        <strain evidence="1">LPU83</strain>
        <plasmid evidence="1">pLPU83c</plasmid>
    </source>
</reference>
<name>W6S2R1_9HYPH</name>
<geneLocation type="plasmid" evidence="1 2">
    <name>pLPU83c</name>
</geneLocation>
<protein>
    <submittedName>
        <fullName evidence="1">Uncharacterized protein</fullName>
    </submittedName>
</protein>
<organism evidence="1 2">
    <name type="scientific">Rhizobium favelukesii</name>
    <dbReference type="NCBI Taxonomy" id="348824"/>
    <lineage>
        <taxon>Bacteria</taxon>
        <taxon>Pseudomonadati</taxon>
        <taxon>Pseudomonadota</taxon>
        <taxon>Alphaproteobacteria</taxon>
        <taxon>Hyphomicrobiales</taxon>
        <taxon>Rhizobiaceae</taxon>
        <taxon>Rhizobium/Agrobacterium group</taxon>
        <taxon>Rhizobium</taxon>
    </lineage>
</organism>
<evidence type="ECO:0000313" key="2">
    <source>
        <dbReference type="Proteomes" id="UP000019443"/>
    </source>
</evidence>
<dbReference type="KEGG" id="rhl:LPU83_pLPU83c_0124"/>
<dbReference type="HOGENOM" id="CLU_3398150_0_0_5"/>
<evidence type="ECO:0000313" key="1">
    <source>
        <dbReference type="EMBL" id="CDM60686.1"/>
    </source>
</evidence>
<sequence length="31" mass="3420">MTITRAAMKPSAFEARQALGYKRQFPPVPVG</sequence>
<dbReference type="EMBL" id="HG916854">
    <property type="protein sequence ID" value="CDM60686.1"/>
    <property type="molecule type" value="Genomic_DNA"/>
</dbReference>
<proteinExistence type="predicted"/>
<keyword evidence="2" id="KW-1185">Reference proteome</keyword>
<dbReference type="Proteomes" id="UP000019443">
    <property type="component" value="Plasmid pLPU83c"/>
</dbReference>
<accession>W6S2R1</accession>